<name>A0ABU5DVA8_9PROT</name>
<evidence type="ECO:0000256" key="3">
    <source>
        <dbReference type="ARBA" id="ARBA00022777"/>
    </source>
</evidence>
<evidence type="ECO:0000313" key="6">
    <source>
        <dbReference type="EMBL" id="MDY0870874.1"/>
    </source>
</evidence>
<dbReference type="InterPro" id="IPR017438">
    <property type="entry name" value="ATP-NAD_kinase_N"/>
</dbReference>
<dbReference type="Gene3D" id="2.60.200.40">
    <property type="match status" value="1"/>
</dbReference>
<accession>A0ABU5DVA8</accession>
<dbReference type="PROSITE" id="PS50146">
    <property type="entry name" value="DAGK"/>
    <property type="match status" value="1"/>
</dbReference>
<dbReference type="RefSeq" id="WP_320499241.1">
    <property type="nucleotide sequence ID" value="NZ_JAXCLX010000001.1"/>
</dbReference>
<keyword evidence="3 6" id="KW-0418">Kinase</keyword>
<dbReference type="InterPro" id="IPR016064">
    <property type="entry name" value="NAD/diacylglycerol_kinase_sf"/>
</dbReference>
<dbReference type="SMART" id="SM00046">
    <property type="entry name" value="DAGKc"/>
    <property type="match status" value="1"/>
</dbReference>
<dbReference type="Pfam" id="PF19279">
    <property type="entry name" value="YegS_C"/>
    <property type="match status" value="1"/>
</dbReference>
<keyword evidence="1" id="KW-0808">Transferase</keyword>
<dbReference type="PANTHER" id="PTHR12358:SF106">
    <property type="entry name" value="LIPID KINASE YEGS"/>
    <property type="match status" value="1"/>
</dbReference>
<dbReference type="Pfam" id="PF00781">
    <property type="entry name" value="DAGK_cat"/>
    <property type="match status" value="1"/>
</dbReference>
<proteinExistence type="predicted"/>
<evidence type="ECO:0000259" key="5">
    <source>
        <dbReference type="PROSITE" id="PS50146"/>
    </source>
</evidence>
<comment type="caution">
    <text evidence="6">The sequence shown here is derived from an EMBL/GenBank/DDBJ whole genome shotgun (WGS) entry which is preliminary data.</text>
</comment>
<dbReference type="SUPFAM" id="SSF111331">
    <property type="entry name" value="NAD kinase/diacylglycerol kinase-like"/>
    <property type="match status" value="1"/>
</dbReference>
<feature type="domain" description="DAGKc" evidence="5">
    <location>
        <begin position="5"/>
        <end position="140"/>
    </location>
</feature>
<dbReference type="PANTHER" id="PTHR12358">
    <property type="entry name" value="SPHINGOSINE KINASE"/>
    <property type="match status" value="1"/>
</dbReference>
<gene>
    <name evidence="6" type="ORF">SMD31_03030</name>
</gene>
<keyword evidence="4" id="KW-0067">ATP-binding</keyword>
<evidence type="ECO:0000256" key="4">
    <source>
        <dbReference type="ARBA" id="ARBA00022840"/>
    </source>
</evidence>
<evidence type="ECO:0000313" key="7">
    <source>
        <dbReference type="Proteomes" id="UP001271769"/>
    </source>
</evidence>
<dbReference type="Gene3D" id="3.40.50.10330">
    <property type="entry name" value="Probable inorganic polyphosphate/atp-NAD kinase, domain 1"/>
    <property type="match status" value="1"/>
</dbReference>
<dbReference type="InterPro" id="IPR045540">
    <property type="entry name" value="YegS/DAGK_C"/>
</dbReference>
<dbReference type="EMBL" id="JAXCLX010000001">
    <property type="protein sequence ID" value="MDY0870874.1"/>
    <property type="molecule type" value="Genomic_DNA"/>
</dbReference>
<reference evidence="6 7" key="1">
    <citation type="journal article" date="2013" name="Antonie Van Leeuwenhoek">
        <title>Dongia rigui sp. nov., isolated from freshwater of a large wetland in Korea.</title>
        <authorList>
            <person name="Baik K.S."/>
            <person name="Hwang Y.M."/>
            <person name="Choi J.S."/>
            <person name="Kwon J."/>
            <person name="Seong C.N."/>
        </authorList>
    </citation>
    <scope>NUCLEOTIDE SEQUENCE [LARGE SCALE GENOMIC DNA]</scope>
    <source>
        <strain evidence="6 7">04SU4-P</strain>
    </source>
</reference>
<evidence type="ECO:0000256" key="2">
    <source>
        <dbReference type="ARBA" id="ARBA00022741"/>
    </source>
</evidence>
<protein>
    <submittedName>
        <fullName evidence="6">Diacylglycerol kinase family protein</fullName>
    </submittedName>
</protein>
<organism evidence="6 7">
    <name type="scientific">Dongia rigui</name>
    <dbReference type="NCBI Taxonomy" id="940149"/>
    <lineage>
        <taxon>Bacteria</taxon>
        <taxon>Pseudomonadati</taxon>
        <taxon>Pseudomonadota</taxon>
        <taxon>Alphaproteobacteria</taxon>
        <taxon>Rhodospirillales</taxon>
        <taxon>Dongiaceae</taxon>
        <taxon>Dongia</taxon>
    </lineage>
</organism>
<dbReference type="InterPro" id="IPR001206">
    <property type="entry name" value="Diacylglycerol_kinase_cat_dom"/>
</dbReference>
<evidence type="ECO:0000256" key="1">
    <source>
        <dbReference type="ARBA" id="ARBA00022679"/>
    </source>
</evidence>
<dbReference type="InterPro" id="IPR050187">
    <property type="entry name" value="Lipid_Phosphate_FormReg"/>
</dbReference>
<keyword evidence="7" id="KW-1185">Reference proteome</keyword>
<keyword evidence="2" id="KW-0547">Nucleotide-binding</keyword>
<dbReference type="GO" id="GO:0016301">
    <property type="term" value="F:kinase activity"/>
    <property type="evidence" value="ECO:0007669"/>
    <property type="project" value="UniProtKB-KW"/>
</dbReference>
<sequence>MPDALVTPRIAIIFNPIAGRRRRLTLEDVCDRLTARGWAIDLRPTGARGDAERMAREIADLPKESRPDLLAVAGGDGTIGEAINGLSTAAAGLPVAIIPMGTANVLAAEIGLAVNPEAIAAAIDARQSQAIYIGRTNGRAFTLMAGVGVDAHVVADLDVALKRRIGKGAYVWGAFKQLFRFGFPIYRVSIDNQPPIEAASIIVAKGRFYGGRHVVAPKARLADPSFQICLFERKGVFHMLRYALALGLGRLPKAFGYSILEGREVTITGPEGDPVQGDGDILGHLPARITVAPVPVQLVMPIRR</sequence>
<dbReference type="Proteomes" id="UP001271769">
    <property type="component" value="Unassembled WGS sequence"/>
</dbReference>